<dbReference type="Pfam" id="PF04791">
    <property type="entry name" value="LMBR1"/>
    <property type="match status" value="1"/>
</dbReference>
<feature type="transmembrane region" description="Helical" evidence="13">
    <location>
        <begin position="7"/>
        <end position="29"/>
    </location>
</feature>
<evidence type="ECO:0000256" key="7">
    <source>
        <dbReference type="ARBA" id="ARBA00022989"/>
    </source>
</evidence>
<keyword evidence="8 13" id="KW-0472">Membrane</keyword>
<keyword evidence="4" id="KW-0813">Transport</keyword>
<name>A0A1V6SBB6_9EURO</name>
<proteinExistence type="inferred from homology"/>
<dbReference type="InterPro" id="IPR006876">
    <property type="entry name" value="LMBR1-like_membr_prot"/>
</dbReference>
<evidence type="ECO:0000256" key="4">
    <source>
        <dbReference type="ARBA" id="ARBA00022448"/>
    </source>
</evidence>
<evidence type="ECO:0000256" key="12">
    <source>
        <dbReference type="SAM" id="MobiDB-lite"/>
    </source>
</evidence>
<feature type="transmembrane region" description="Helical" evidence="13">
    <location>
        <begin position="396"/>
        <end position="424"/>
    </location>
</feature>
<evidence type="ECO:0000256" key="10">
    <source>
        <dbReference type="ARBA" id="ARBA00023285"/>
    </source>
</evidence>
<dbReference type="OrthoDB" id="73273at2759"/>
<evidence type="ECO:0000256" key="11">
    <source>
        <dbReference type="ARBA" id="ARBA00025515"/>
    </source>
</evidence>
<dbReference type="GO" id="GO:0072665">
    <property type="term" value="P:protein localization to vacuole"/>
    <property type="evidence" value="ECO:0007669"/>
    <property type="project" value="TreeGrafter"/>
</dbReference>
<keyword evidence="15" id="KW-1185">Reference proteome</keyword>
<evidence type="ECO:0000256" key="5">
    <source>
        <dbReference type="ARBA" id="ARBA00022628"/>
    </source>
</evidence>
<organism evidence="14 15">
    <name type="scientific">Penicillium flavigenum</name>
    <dbReference type="NCBI Taxonomy" id="254877"/>
    <lineage>
        <taxon>Eukaryota</taxon>
        <taxon>Fungi</taxon>
        <taxon>Dikarya</taxon>
        <taxon>Ascomycota</taxon>
        <taxon>Pezizomycotina</taxon>
        <taxon>Eurotiomycetes</taxon>
        <taxon>Eurotiomycetidae</taxon>
        <taxon>Eurotiales</taxon>
        <taxon>Aspergillaceae</taxon>
        <taxon>Penicillium</taxon>
    </lineage>
</organism>
<reference evidence="15" key="1">
    <citation type="journal article" date="2017" name="Nat. Microbiol.">
        <title>Global analysis of biosynthetic gene clusters reveals vast potential of secondary metabolite production in Penicillium species.</title>
        <authorList>
            <person name="Nielsen J.C."/>
            <person name="Grijseels S."/>
            <person name="Prigent S."/>
            <person name="Ji B."/>
            <person name="Dainat J."/>
            <person name="Nielsen K.F."/>
            <person name="Frisvad J.C."/>
            <person name="Workman M."/>
            <person name="Nielsen J."/>
        </authorList>
    </citation>
    <scope>NUCLEOTIDE SEQUENCE [LARGE SCALE GENOMIC DNA]</scope>
    <source>
        <strain evidence="15">IBT 14082</strain>
    </source>
</reference>
<feature type="compositionally biased region" description="Basic and acidic residues" evidence="12">
    <location>
        <begin position="261"/>
        <end position="270"/>
    </location>
</feature>
<feature type="transmembrane region" description="Helical" evidence="13">
    <location>
        <begin position="41"/>
        <end position="67"/>
    </location>
</feature>
<feature type="transmembrane region" description="Helical" evidence="13">
    <location>
        <begin position="332"/>
        <end position="353"/>
    </location>
</feature>
<dbReference type="GO" id="GO:0031419">
    <property type="term" value="F:cobalamin binding"/>
    <property type="evidence" value="ECO:0007669"/>
    <property type="project" value="UniProtKB-KW"/>
</dbReference>
<comment type="subcellular location">
    <subcellularLocation>
        <location evidence="1">Lysosome membrane</location>
        <topology evidence="1">Multi-pass membrane protein</topology>
    </subcellularLocation>
</comment>
<evidence type="ECO:0000256" key="8">
    <source>
        <dbReference type="ARBA" id="ARBA00023136"/>
    </source>
</evidence>
<accession>A0A1V6SBB6</accession>
<sequence length="634" mass="71616">MALVQVFLGWAVYAVVVGIVLAVVSVFVHVYQSPRDRYPSVTFTCVIAITSLLATVLLLPVDVALVSSTNSSRLGRRKDWATQDEVDKITYSLTIAYYLLYSLDAMFCLLGIPFAYFWYEEYDEVATETDQQTFGQRFWGALKYTMLLVVIVIILFLVGLFVPVSKNKKGMDLDYFKKLLTENREHFYLLRTFGTAKLIQIDTGGERAFTFALGVLMTIGICLYVPYTSSGLALFPISLIKTAPSISNPRLRSNTSAQLETNRKQQRQLEGRCGGNPDLLSSKDRRELNTLAREERTLIQRQHLVEEAQGEGWSWLINAWFKIEAVFRPFKLLGGILLVLVALLTWVSMLLTAVDKAKNSICKNLCGYILGHVSFFNPFNWALVQSANIFPLDYAIFTMLVLVFFCSSVAGIAAVGIRFLWVRVFQIRQRHTSPQALLLTTEMLILIILALNYSISMVVAPQYTTFGPQTFCDRTPGPHLDQPDCSNNIHMIKPCSELADKPAAQQVCTPSIVSTFLNRVTLNFPFFGVVFFWAQFLFLGFYLVTFLTSLFRFPSLGERQLDEDAEAEEAEGEGLLASTGRRFNVTWQDITESVGIRHICLQWDQGYYFLAKQANHGISILFNETVTDNQDDLV</sequence>
<dbReference type="EMBL" id="MLQL01000079">
    <property type="protein sequence ID" value="OQE11178.1"/>
    <property type="molecule type" value="Genomic_DNA"/>
</dbReference>
<feature type="transmembrane region" description="Helical" evidence="13">
    <location>
        <begin position="365"/>
        <end position="384"/>
    </location>
</feature>
<keyword evidence="5" id="KW-0846">Cobalamin</keyword>
<comment type="similarity">
    <text evidence="2">Belongs to the LIMR family. LMBRD1 subfamily.</text>
</comment>
<dbReference type="PANTHER" id="PTHR16130:SF2">
    <property type="entry name" value="LYSOSOMAL COBALAMIN TRANSPORT ESCORT PROTEIN LMBD1"/>
    <property type="match status" value="1"/>
</dbReference>
<feature type="transmembrane region" description="Helical" evidence="13">
    <location>
        <begin position="526"/>
        <end position="551"/>
    </location>
</feature>
<evidence type="ECO:0000256" key="13">
    <source>
        <dbReference type="SAM" id="Phobius"/>
    </source>
</evidence>
<evidence type="ECO:0000256" key="1">
    <source>
        <dbReference type="ARBA" id="ARBA00004155"/>
    </source>
</evidence>
<dbReference type="InterPro" id="IPR050854">
    <property type="entry name" value="LMBD1_LysCbl_Transport"/>
</dbReference>
<keyword evidence="9" id="KW-0458">Lysosome</keyword>
<dbReference type="GO" id="GO:0005774">
    <property type="term" value="C:vacuolar membrane"/>
    <property type="evidence" value="ECO:0007669"/>
    <property type="project" value="TreeGrafter"/>
</dbReference>
<feature type="region of interest" description="Disordered" evidence="12">
    <location>
        <begin position="251"/>
        <end position="270"/>
    </location>
</feature>
<evidence type="ECO:0000256" key="9">
    <source>
        <dbReference type="ARBA" id="ARBA00023228"/>
    </source>
</evidence>
<feature type="transmembrane region" description="Helical" evidence="13">
    <location>
        <begin position="208"/>
        <end position="227"/>
    </location>
</feature>
<feature type="transmembrane region" description="Helical" evidence="13">
    <location>
        <begin position="436"/>
        <end position="455"/>
    </location>
</feature>
<keyword evidence="7 13" id="KW-1133">Transmembrane helix</keyword>
<evidence type="ECO:0000256" key="2">
    <source>
        <dbReference type="ARBA" id="ARBA00009901"/>
    </source>
</evidence>
<feature type="compositionally biased region" description="Polar residues" evidence="12">
    <location>
        <begin position="251"/>
        <end position="260"/>
    </location>
</feature>
<comment type="function">
    <text evidence="11">Probable lysosomal cobalamin transporter. Required to export cobalamin from lysosomes allowing its conversion to cofactors.</text>
</comment>
<dbReference type="PANTHER" id="PTHR16130">
    <property type="entry name" value="LYSOSOMAL COBALAMIN TRANSPORTER-RELATED"/>
    <property type="match status" value="1"/>
</dbReference>
<protein>
    <recommendedName>
        <fullName evidence="3">Probable lysosomal cobalamin transporter</fullName>
    </recommendedName>
</protein>
<keyword evidence="6 13" id="KW-0812">Transmembrane</keyword>
<evidence type="ECO:0000313" key="15">
    <source>
        <dbReference type="Proteomes" id="UP000191342"/>
    </source>
</evidence>
<comment type="caution">
    <text evidence="14">The sequence shown here is derived from an EMBL/GenBank/DDBJ whole genome shotgun (WGS) entry which is preliminary data.</text>
</comment>
<gene>
    <name evidence="14" type="ORF">PENFLA_c079G01646</name>
</gene>
<dbReference type="Proteomes" id="UP000191342">
    <property type="component" value="Unassembled WGS sequence"/>
</dbReference>
<evidence type="ECO:0000313" key="14">
    <source>
        <dbReference type="EMBL" id="OQE11178.1"/>
    </source>
</evidence>
<keyword evidence="10" id="KW-0170">Cobalt</keyword>
<dbReference type="AlphaFoldDB" id="A0A1V6SBB6"/>
<feature type="transmembrane region" description="Helical" evidence="13">
    <location>
        <begin position="98"/>
        <end position="119"/>
    </location>
</feature>
<evidence type="ECO:0000256" key="3">
    <source>
        <dbReference type="ARBA" id="ARBA00017088"/>
    </source>
</evidence>
<evidence type="ECO:0000256" key="6">
    <source>
        <dbReference type="ARBA" id="ARBA00022692"/>
    </source>
</evidence>
<feature type="transmembrane region" description="Helical" evidence="13">
    <location>
        <begin position="139"/>
        <end position="162"/>
    </location>
</feature>